<dbReference type="InterPro" id="IPR015413">
    <property type="entry name" value="Methionyl/Leucyl_tRNA_Synth"/>
</dbReference>
<dbReference type="PANTHER" id="PTHR45765">
    <property type="entry name" value="METHIONINE--TRNA LIGASE"/>
    <property type="match status" value="1"/>
</dbReference>
<organism evidence="12 13">
    <name type="scientific">Uabimicrobium amorphum</name>
    <dbReference type="NCBI Taxonomy" id="2596890"/>
    <lineage>
        <taxon>Bacteria</taxon>
        <taxon>Pseudomonadati</taxon>
        <taxon>Planctomycetota</taxon>
        <taxon>Candidatus Uabimicrobiia</taxon>
        <taxon>Candidatus Uabimicrobiales</taxon>
        <taxon>Candidatus Uabimicrobiaceae</taxon>
        <taxon>Candidatus Uabimicrobium</taxon>
    </lineage>
</organism>
<dbReference type="Gene3D" id="3.40.50.620">
    <property type="entry name" value="HUPs"/>
    <property type="match status" value="1"/>
</dbReference>
<dbReference type="RefSeq" id="WP_151971289.1">
    <property type="nucleotide sequence ID" value="NZ_AP019860.1"/>
</dbReference>
<keyword evidence="7 9" id="KW-0030">Aminoacyl-tRNA synthetase</keyword>
<dbReference type="GO" id="GO:0006431">
    <property type="term" value="P:methionyl-tRNA aminoacylation"/>
    <property type="evidence" value="ECO:0007669"/>
    <property type="project" value="TreeGrafter"/>
</dbReference>
<evidence type="ECO:0000259" key="11">
    <source>
        <dbReference type="Pfam" id="PF09334"/>
    </source>
</evidence>
<evidence type="ECO:0000256" key="9">
    <source>
        <dbReference type="RuleBase" id="RU363039"/>
    </source>
</evidence>
<reference evidence="12 13" key="1">
    <citation type="submission" date="2019-08" db="EMBL/GenBank/DDBJ databases">
        <title>Complete genome sequence of Candidatus Uab amorphum.</title>
        <authorList>
            <person name="Shiratori T."/>
            <person name="Suzuki S."/>
            <person name="Kakizawa Y."/>
            <person name="Ishida K."/>
        </authorList>
    </citation>
    <scope>NUCLEOTIDE SEQUENCE [LARGE SCALE GENOMIC DNA]</scope>
    <source>
        <strain evidence="12 13">SRT547</strain>
    </source>
</reference>
<evidence type="ECO:0000259" key="10">
    <source>
        <dbReference type="Pfam" id="PF07883"/>
    </source>
</evidence>
<comment type="catalytic activity">
    <reaction evidence="8">
        <text>tRNA(Met) + L-methionine + ATP = L-methionyl-tRNA(Met) + AMP + diphosphate</text>
        <dbReference type="Rhea" id="RHEA:13481"/>
        <dbReference type="Rhea" id="RHEA-COMP:9667"/>
        <dbReference type="Rhea" id="RHEA-COMP:9698"/>
        <dbReference type="ChEBI" id="CHEBI:30616"/>
        <dbReference type="ChEBI" id="CHEBI:33019"/>
        <dbReference type="ChEBI" id="CHEBI:57844"/>
        <dbReference type="ChEBI" id="CHEBI:78442"/>
        <dbReference type="ChEBI" id="CHEBI:78530"/>
        <dbReference type="ChEBI" id="CHEBI:456215"/>
        <dbReference type="EC" id="6.1.1.10"/>
    </reaction>
</comment>
<evidence type="ECO:0000256" key="2">
    <source>
        <dbReference type="ARBA" id="ARBA00022490"/>
    </source>
</evidence>
<evidence type="ECO:0000256" key="3">
    <source>
        <dbReference type="ARBA" id="ARBA00022598"/>
    </source>
</evidence>
<dbReference type="Pfam" id="PF07883">
    <property type="entry name" value="Cupin_2"/>
    <property type="match status" value="1"/>
</dbReference>
<proteinExistence type="inferred from homology"/>
<accession>A0A5S9ISD1</accession>
<feature type="domain" description="Methionyl/Leucyl tRNA synthetase" evidence="11">
    <location>
        <begin position="124"/>
        <end position="479"/>
    </location>
</feature>
<dbReference type="SUPFAM" id="SSF52374">
    <property type="entry name" value="Nucleotidylyl transferase"/>
    <property type="match status" value="1"/>
</dbReference>
<dbReference type="Proteomes" id="UP000326354">
    <property type="component" value="Chromosome"/>
</dbReference>
<dbReference type="AlphaFoldDB" id="A0A5S9ISD1"/>
<dbReference type="Pfam" id="PF09334">
    <property type="entry name" value="tRNA-synt_1g"/>
    <property type="match status" value="1"/>
</dbReference>
<dbReference type="Gene3D" id="2.20.28.20">
    <property type="entry name" value="Methionyl-tRNA synthetase, Zn-domain"/>
    <property type="match status" value="1"/>
</dbReference>
<evidence type="ECO:0000256" key="5">
    <source>
        <dbReference type="ARBA" id="ARBA00022840"/>
    </source>
</evidence>
<dbReference type="InterPro" id="IPR014729">
    <property type="entry name" value="Rossmann-like_a/b/a_fold"/>
</dbReference>
<feature type="domain" description="Cupin type-2" evidence="10">
    <location>
        <begin position="38"/>
        <end position="105"/>
    </location>
</feature>
<sequence>MRISSYDPQKLEDAYGILCRAIHSELVDKFMPFGLVFCKVLPSTSTTPHCHHENEAFLIVAGQGQMKIGEELASVHRGDVVFIPAGSTHQLTNTGEGDLDFYSIYWTIAKSNENDASLELIIPAPPTPNGSLHLGHLSGPYLAADVAHRASLMLGRQSLQVMGTDDNQSYVGAKAREKRCRELDIIDEFAPQIFQVIKDFRADVSYFLRPIHNEEYKEFIIQFYADLKKDGLIKLAKRKAVRCVSSNSILYGSAIEGRCPNCGEVTGGNGCENCGYYNDAWDLAEAKSTVGEGEVDYVYVERGYIDLEEHRDFLESFVEKVAMPKVMRCFYRNYLKNKLPCVSVSEPANWGIPAPQEQGNVIYEWCEMAGGYLYLLQKMQKDNDNLDFSNVKVNLAFGFDNAFFYGLLLPVLLKNTEVDLQAFLTNYFLHLDGEKFSTSRNHAIWGRDMLDKIAPDLLRLHLSLIRSELCSTNYRISHFRCFLEDLCKWDELLTYINEANTDFPVDLSGDHKMTETEERFIYYFNQSCAEVISHYNIKSFRLNKAAKHLVDIVEQLHEFYYNGVVDNADNMHILLLALHRFCKLSAPVMPHYATDVAKCFEFDGLWDVATPLHSGTRGKLVKALPTSFVKDTLHSLDQIK</sequence>
<evidence type="ECO:0000256" key="4">
    <source>
        <dbReference type="ARBA" id="ARBA00022741"/>
    </source>
</evidence>
<dbReference type="OrthoDB" id="9810191at2"/>
<dbReference type="InterPro" id="IPR009080">
    <property type="entry name" value="tRNAsynth_Ia_anticodon-bd"/>
</dbReference>
<gene>
    <name evidence="12" type="ORF">UABAM_05666</name>
</gene>
<dbReference type="InterPro" id="IPR029038">
    <property type="entry name" value="MetRS_Zn"/>
</dbReference>
<evidence type="ECO:0000256" key="1">
    <source>
        <dbReference type="ARBA" id="ARBA00008258"/>
    </source>
</evidence>
<dbReference type="CDD" id="cd06988">
    <property type="entry name" value="cupin_DddK"/>
    <property type="match status" value="1"/>
</dbReference>
<keyword evidence="13" id="KW-1185">Reference proteome</keyword>
<dbReference type="GO" id="GO:0005524">
    <property type="term" value="F:ATP binding"/>
    <property type="evidence" value="ECO:0007669"/>
    <property type="project" value="UniProtKB-KW"/>
</dbReference>
<keyword evidence="3 9" id="KW-0436">Ligase</keyword>
<evidence type="ECO:0000256" key="7">
    <source>
        <dbReference type="ARBA" id="ARBA00023146"/>
    </source>
</evidence>
<evidence type="ECO:0000256" key="8">
    <source>
        <dbReference type="ARBA" id="ARBA00047364"/>
    </source>
</evidence>
<dbReference type="InterPro" id="IPR014710">
    <property type="entry name" value="RmlC-like_jellyroll"/>
</dbReference>
<dbReference type="Gene3D" id="2.60.120.10">
    <property type="entry name" value="Jelly Rolls"/>
    <property type="match status" value="1"/>
</dbReference>
<dbReference type="GO" id="GO:0004825">
    <property type="term" value="F:methionine-tRNA ligase activity"/>
    <property type="evidence" value="ECO:0007669"/>
    <property type="project" value="UniProtKB-EC"/>
</dbReference>
<dbReference type="PROSITE" id="PS00178">
    <property type="entry name" value="AA_TRNA_LIGASE_I"/>
    <property type="match status" value="1"/>
</dbReference>
<evidence type="ECO:0000256" key="6">
    <source>
        <dbReference type="ARBA" id="ARBA00022917"/>
    </source>
</evidence>
<name>A0A5S9ISD1_UABAM</name>
<keyword evidence="5 9" id="KW-0067">ATP-binding</keyword>
<dbReference type="InterPro" id="IPR001412">
    <property type="entry name" value="aa-tRNA-synth_I_CS"/>
</dbReference>
<evidence type="ECO:0000313" key="12">
    <source>
        <dbReference type="EMBL" id="BBM87263.1"/>
    </source>
</evidence>
<keyword evidence="2" id="KW-0963">Cytoplasm</keyword>
<keyword evidence="6 9" id="KW-0648">Protein biosynthesis</keyword>
<dbReference type="GO" id="GO:0005829">
    <property type="term" value="C:cytosol"/>
    <property type="evidence" value="ECO:0007669"/>
    <property type="project" value="TreeGrafter"/>
</dbReference>
<protein>
    <recommendedName>
        <fullName evidence="14">Methionine--tRNA ligase</fullName>
    </recommendedName>
</protein>
<evidence type="ECO:0000313" key="13">
    <source>
        <dbReference type="Proteomes" id="UP000326354"/>
    </source>
</evidence>
<comment type="similarity">
    <text evidence="1">Belongs to the class-I aminoacyl-tRNA synthetase family. MetG type 1 subfamily.</text>
</comment>
<dbReference type="InterPro" id="IPR011051">
    <property type="entry name" value="RmlC_Cupin_sf"/>
</dbReference>
<dbReference type="KEGG" id="uam:UABAM_05666"/>
<dbReference type="EMBL" id="AP019860">
    <property type="protein sequence ID" value="BBM87263.1"/>
    <property type="molecule type" value="Genomic_DNA"/>
</dbReference>
<dbReference type="PANTHER" id="PTHR45765:SF1">
    <property type="entry name" value="METHIONINE--TRNA LIGASE, CYTOPLASMIC"/>
    <property type="match status" value="1"/>
</dbReference>
<evidence type="ECO:0008006" key="14">
    <source>
        <dbReference type="Google" id="ProtNLM"/>
    </source>
</evidence>
<dbReference type="SUPFAM" id="SSF47323">
    <property type="entry name" value="Anticodon-binding domain of a subclass of class I aminoacyl-tRNA synthetases"/>
    <property type="match status" value="1"/>
</dbReference>
<dbReference type="InterPro" id="IPR013096">
    <property type="entry name" value="Cupin_2"/>
</dbReference>
<keyword evidence="4 9" id="KW-0547">Nucleotide-binding</keyword>
<dbReference type="InterPro" id="IPR023458">
    <property type="entry name" value="Met-tRNA_ligase_1"/>
</dbReference>
<dbReference type="SUPFAM" id="SSF51182">
    <property type="entry name" value="RmlC-like cupins"/>
    <property type="match status" value="1"/>
</dbReference>